<dbReference type="Gene3D" id="3.90.190.10">
    <property type="entry name" value="Protein tyrosine phosphatase superfamily"/>
    <property type="match status" value="1"/>
</dbReference>
<name>A0A3P7PL15_DRAME</name>
<dbReference type="Proteomes" id="UP000274756">
    <property type="component" value="Unassembled WGS sequence"/>
</dbReference>
<proteinExistence type="predicted"/>
<dbReference type="EMBL" id="UYYG01000008">
    <property type="protein sequence ID" value="VDN50823.1"/>
    <property type="molecule type" value="Genomic_DNA"/>
</dbReference>
<dbReference type="PANTHER" id="PTHR45734:SF10">
    <property type="entry name" value="BLISTERY, ISOFORM A"/>
    <property type="match status" value="1"/>
</dbReference>
<evidence type="ECO:0008006" key="3">
    <source>
        <dbReference type="Google" id="ProtNLM"/>
    </source>
</evidence>
<keyword evidence="2" id="KW-1185">Reference proteome</keyword>
<evidence type="ECO:0000313" key="2">
    <source>
        <dbReference type="Proteomes" id="UP000274756"/>
    </source>
</evidence>
<dbReference type="STRING" id="318479.A0A3P7PL15"/>
<dbReference type="SUPFAM" id="SSF52799">
    <property type="entry name" value="(Phosphotyrosine protein) phosphatases II"/>
    <property type="match status" value="1"/>
</dbReference>
<sequence length="161" mass="18514">MQIFNVSKKRSDLTRLHPVVELGWPQELAPPLDRLCSICKMFENWLAANRENVIVVHCKTARSRAAIVIAAYMHYINICSLSKSVSECLAMQQFVDEFIGANGQPSHKRYIGYFSSLLSGKTKINPLTIYLQQIVLINFANRNILFKLYERMQPVYTTQLM</sequence>
<dbReference type="InterPro" id="IPR029021">
    <property type="entry name" value="Prot-tyrosine_phosphatase-like"/>
</dbReference>
<dbReference type="PANTHER" id="PTHR45734">
    <property type="entry name" value="TENSIN"/>
    <property type="match status" value="1"/>
</dbReference>
<reference evidence="1 2" key="1">
    <citation type="submission" date="2018-11" db="EMBL/GenBank/DDBJ databases">
        <authorList>
            <consortium name="Pathogen Informatics"/>
        </authorList>
    </citation>
    <scope>NUCLEOTIDE SEQUENCE [LARGE SCALE GENOMIC DNA]</scope>
</reference>
<protein>
    <recommendedName>
        <fullName evidence="3">Phosphatase tensin-type domain-containing protein</fullName>
    </recommendedName>
</protein>
<organism evidence="1 2">
    <name type="scientific">Dracunculus medinensis</name>
    <name type="common">Guinea worm</name>
    <dbReference type="NCBI Taxonomy" id="318479"/>
    <lineage>
        <taxon>Eukaryota</taxon>
        <taxon>Metazoa</taxon>
        <taxon>Ecdysozoa</taxon>
        <taxon>Nematoda</taxon>
        <taxon>Chromadorea</taxon>
        <taxon>Rhabditida</taxon>
        <taxon>Spirurina</taxon>
        <taxon>Dracunculoidea</taxon>
        <taxon>Dracunculidae</taxon>
        <taxon>Dracunculus</taxon>
    </lineage>
</organism>
<dbReference type="AlphaFoldDB" id="A0A3P7PL15"/>
<evidence type="ECO:0000313" key="1">
    <source>
        <dbReference type="EMBL" id="VDN50823.1"/>
    </source>
</evidence>
<dbReference type="GO" id="GO:0005925">
    <property type="term" value="C:focal adhesion"/>
    <property type="evidence" value="ECO:0007669"/>
    <property type="project" value="TreeGrafter"/>
</dbReference>
<dbReference type="OrthoDB" id="6273691at2759"/>
<accession>A0A3P7PL15</accession>
<dbReference type="InterPro" id="IPR051484">
    <property type="entry name" value="Tensin_PTEN_phosphatase"/>
</dbReference>
<gene>
    <name evidence="1" type="ORF">DME_LOCUS796</name>
</gene>